<feature type="transmembrane region" description="Helical" evidence="8">
    <location>
        <begin position="48"/>
        <end position="71"/>
    </location>
</feature>
<dbReference type="GO" id="GO:0005789">
    <property type="term" value="C:endoplasmic reticulum membrane"/>
    <property type="evidence" value="ECO:0007669"/>
    <property type="project" value="TreeGrafter"/>
</dbReference>
<feature type="domain" description="CWH43-like N-terminal" evidence="9">
    <location>
        <begin position="5"/>
        <end position="212"/>
    </location>
</feature>
<evidence type="ECO:0000256" key="2">
    <source>
        <dbReference type="ARBA" id="ARBA00007414"/>
    </source>
</evidence>
<dbReference type="PANTHER" id="PTHR12892:SF11">
    <property type="entry name" value="POST-GPI ATTACHMENT TO PROTEINS FACTOR 2"/>
    <property type="match status" value="1"/>
</dbReference>
<comment type="similarity">
    <text evidence="2">Belongs to the PGAP2 family.</text>
</comment>
<name>A0A9D4LDM0_DREPO</name>
<dbReference type="Proteomes" id="UP000828390">
    <property type="component" value="Unassembled WGS sequence"/>
</dbReference>
<evidence type="ECO:0000256" key="5">
    <source>
        <dbReference type="ARBA" id="ARBA00022989"/>
    </source>
</evidence>
<gene>
    <name evidence="10" type="ORF">DPMN_097862</name>
</gene>
<dbReference type="EMBL" id="JAIWYP010000003">
    <property type="protein sequence ID" value="KAH3855297.1"/>
    <property type="molecule type" value="Genomic_DNA"/>
</dbReference>
<evidence type="ECO:0000259" key="9">
    <source>
        <dbReference type="Pfam" id="PF10277"/>
    </source>
</evidence>
<dbReference type="Pfam" id="PF10277">
    <property type="entry name" value="Frag1"/>
    <property type="match status" value="1"/>
</dbReference>
<keyword evidence="3" id="KW-0337">GPI-anchor biosynthesis</keyword>
<evidence type="ECO:0000256" key="4">
    <source>
        <dbReference type="ARBA" id="ARBA00022692"/>
    </source>
</evidence>
<feature type="transmembrane region" description="Helical" evidence="8">
    <location>
        <begin position="158"/>
        <end position="175"/>
    </location>
</feature>
<reference evidence="10" key="2">
    <citation type="submission" date="2020-11" db="EMBL/GenBank/DDBJ databases">
        <authorList>
            <person name="McCartney M.A."/>
            <person name="Auch B."/>
            <person name="Kono T."/>
            <person name="Mallez S."/>
            <person name="Becker A."/>
            <person name="Gohl D.M."/>
            <person name="Silverstein K.A.T."/>
            <person name="Koren S."/>
            <person name="Bechman K.B."/>
            <person name="Herman A."/>
            <person name="Abrahante J.E."/>
            <person name="Garbe J."/>
        </authorList>
    </citation>
    <scope>NUCLEOTIDE SEQUENCE</scope>
    <source>
        <strain evidence="10">Duluth1</strain>
        <tissue evidence="10">Whole animal</tissue>
    </source>
</reference>
<evidence type="ECO:0000256" key="6">
    <source>
        <dbReference type="ARBA" id="ARBA00023034"/>
    </source>
</evidence>
<evidence type="ECO:0000256" key="1">
    <source>
        <dbReference type="ARBA" id="ARBA00004653"/>
    </source>
</evidence>
<evidence type="ECO:0000256" key="3">
    <source>
        <dbReference type="ARBA" id="ARBA00022502"/>
    </source>
</evidence>
<proteinExistence type="inferred from homology"/>
<comment type="subcellular location">
    <subcellularLocation>
        <location evidence="1">Golgi apparatus membrane</location>
        <topology evidence="1">Multi-pass membrane protein</topology>
    </subcellularLocation>
</comment>
<protein>
    <recommendedName>
        <fullName evidence="9">CWH43-like N-terminal domain-containing protein</fullName>
    </recommendedName>
</protein>
<evidence type="ECO:0000313" key="11">
    <source>
        <dbReference type="Proteomes" id="UP000828390"/>
    </source>
</evidence>
<dbReference type="AlphaFoldDB" id="A0A9D4LDM0"/>
<keyword evidence="6" id="KW-0333">Golgi apparatus</keyword>
<feature type="transmembrane region" description="Helical" evidence="8">
    <location>
        <begin position="83"/>
        <end position="101"/>
    </location>
</feature>
<dbReference type="GO" id="GO:0000139">
    <property type="term" value="C:Golgi membrane"/>
    <property type="evidence" value="ECO:0007669"/>
    <property type="project" value="UniProtKB-SubCell"/>
</dbReference>
<evidence type="ECO:0000256" key="7">
    <source>
        <dbReference type="ARBA" id="ARBA00023136"/>
    </source>
</evidence>
<dbReference type="InterPro" id="IPR019402">
    <property type="entry name" value="CWH43_N"/>
</dbReference>
<dbReference type="PANTHER" id="PTHR12892">
    <property type="entry name" value="FGF RECEPTOR ACTIVATING PROTEIN 1"/>
    <property type="match status" value="1"/>
</dbReference>
<evidence type="ECO:0000256" key="8">
    <source>
        <dbReference type="SAM" id="Phobius"/>
    </source>
</evidence>
<dbReference type="InterPro" id="IPR039545">
    <property type="entry name" value="PGAP2"/>
</dbReference>
<keyword evidence="5 8" id="KW-1133">Transmembrane helix</keyword>
<dbReference type="GO" id="GO:0006506">
    <property type="term" value="P:GPI anchor biosynthetic process"/>
    <property type="evidence" value="ECO:0007669"/>
    <property type="project" value="UniProtKB-KW"/>
</dbReference>
<keyword evidence="4 8" id="KW-0812">Transmembrane</keyword>
<accession>A0A9D4LDM0</accession>
<reference evidence="10" key="1">
    <citation type="journal article" date="2019" name="bioRxiv">
        <title>The Genome of the Zebra Mussel, Dreissena polymorpha: A Resource for Invasive Species Research.</title>
        <authorList>
            <person name="McCartney M.A."/>
            <person name="Auch B."/>
            <person name="Kono T."/>
            <person name="Mallez S."/>
            <person name="Zhang Y."/>
            <person name="Obille A."/>
            <person name="Becker A."/>
            <person name="Abrahante J.E."/>
            <person name="Garbe J."/>
            <person name="Badalamenti J.P."/>
            <person name="Herman A."/>
            <person name="Mangelson H."/>
            <person name="Liachko I."/>
            <person name="Sullivan S."/>
            <person name="Sone E.D."/>
            <person name="Koren S."/>
            <person name="Silverstein K.A.T."/>
            <person name="Beckman K.B."/>
            <person name="Gohl D.M."/>
        </authorList>
    </citation>
    <scope>NUCLEOTIDE SEQUENCE</scope>
    <source>
        <strain evidence="10">Duluth1</strain>
        <tissue evidence="10">Whole animal</tissue>
    </source>
</reference>
<comment type="caution">
    <text evidence="10">The sequence shown here is derived from an EMBL/GenBank/DDBJ whole genome shotgun (WGS) entry which is preliminary data.</text>
</comment>
<feature type="transmembrane region" description="Helical" evidence="8">
    <location>
        <begin position="121"/>
        <end position="138"/>
    </location>
</feature>
<sequence length="228" mass="26207">MGLPGLATFIAIAYSILYDFKGSTATHCNVRNILPTVSACISRCPQCYIWRIFIALHAAPRFMFAAAWYNWYMQVQVGKSQALYGLLVKITIGLHVVENLMLVTLTCVSSLENRNIHENSFVLFMACSWLVFLLSIVLSKWGNRTHPEDRKSYMLKKLFAVINIASFSLALYSYFRHNAYCEPYVYSWFAFFEYVTIYSNILFHGTATIDVREYSAGLVLTDLLRKHK</sequence>
<keyword evidence="7 8" id="KW-0472">Membrane</keyword>
<keyword evidence="11" id="KW-1185">Reference proteome</keyword>
<evidence type="ECO:0000313" key="10">
    <source>
        <dbReference type="EMBL" id="KAH3855297.1"/>
    </source>
</evidence>
<organism evidence="10 11">
    <name type="scientific">Dreissena polymorpha</name>
    <name type="common">Zebra mussel</name>
    <name type="synonym">Mytilus polymorpha</name>
    <dbReference type="NCBI Taxonomy" id="45954"/>
    <lineage>
        <taxon>Eukaryota</taxon>
        <taxon>Metazoa</taxon>
        <taxon>Spiralia</taxon>
        <taxon>Lophotrochozoa</taxon>
        <taxon>Mollusca</taxon>
        <taxon>Bivalvia</taxon>
        <taxon>Autobranchia</taxon>
        <taxon>Heteroconchia</taxon>
        <taxon>Euheterodonta</taxon>
        <taxon>Imparidentia</taxon>
        <taxon>Neoheterodontei</taxon>
        <taxon>Myida</taxon>
        <taxon>Dreissenoidea</taxon>
        <taxon>Dreissenidae</taxon>
        <taxon>Dreissena</taxon>
    </lineage>
</organism>